<gene>
    <name evidence="3" type="ORF">VXC91_27490</name>
</gene>
<feature type="compositionally biased region" description="Low complexity" evidence="1">
    <location>
        <begin position="121"/>
        <end position="135"/>
    </location>
</feature>
<evidence type="ECO:0000313" key="3">
    <source>
        <dbReference type="EMBL" id="MED7825614.1"/>
    </source>
</evidence>
<protein>
    <recommendedName>
        <fullName evidence="5">Anti-sigma factor</fullName>
    </recommendedName>
</protein>
<evidence type="ECO:0000256" key="1">
    <source>
        <dbReference type="SAM" id="MobiDB-lite"/>
    </source>
</evidence>
<dbReference type="Proteomes" id="UP001333996">
    <property type="component" value="Unassembled WGS sequence"/>
</dbReference>
<comment type="caution">
    <text evidence="3">The sequence shown here is derived from an EMBL/GenBank/DDBJ whole genome shotgun (WGS) entry which is preliminary data.</text>
</comment>
<organism evidence="3 4">
    <name type="scientific">Streptomyces chiangmaiensis</name>
    <dbReference type="NCBI Taxonomy" id="766497"/>
    <lineage>
        <taxon>Bacteria</taxon>
        <taxon>Bacillati</taxon>
        <taxon>Actinomycetota</taxon>
        <taxon>Actinomycetes</taxon>
        <taxon>Kitasatosporales</taxon>
        <taxon>Streptomycetaceae</taxon>
        <taxon>Streptomyces</taxon>
    </lineage>
</organism>
<feature type="region of interest" description="Disordered" evidence="1">
    <location>
        <begin position="61"/>
        <end position="81"/>
    </location>
</feature>
<name>A0ABU7FNH9_9ACTN</name>
<evidence type="ECO:0008006" key="5">
    <source>
        <dbReference type="Google" id="ProtNLM"/>
    </source>
</evidence>
<keyword evidence="2" id="KW-0472">Membrane</keyword>
<evidence type="ECO:0000313" key="4">
    <source>
        <dbReference type="Proteomes" id="UP001333996"/>
    </source>
</evidence>
<feature type="transmembrane region" description="Helical" evidence="2">
    <location>
        <begin position="86"/>
        <end position="107"/>
    </location>
</feature>
<keyword evidence="4" id="KW-1185">Reference proteome</keyword>
<dbReference type="EMBL" id="JAYWVC010000116">
    <property type="protein sequence ID" value="MED7825614.1"/>
    <property type="molecule type" value="Genomic_DNA"/>
</dbReference>
<keyword evidence="2" id="KW-0812">Transmembrane</keyword>
<accession>A0ABU7FNH9</accession>
<feature type="region of interest" description="Disordered" evidence="1">
    <location>
        <begin position="114"/>
        <end position="150"/>
    </location>
</feature>
<sequence length="258" mass="26543">MAAEYDGADALMVAITGEPLPGAARADAEFMAGHRAALDDVALLREQLTLIGEALAVPPAGTPSSVVTPSHHPAPRPAGPVRRRRALRIALGSLAAVVALMTVVGLGRLVTQNGGADTAESKSAGAADAKSGSGAADRRSGDGPPPSDPELTLACDRLVVEGIVARVEPQHAQGSRIVLTVTRRYKPDHGPAQVTFVLDGDAEPQPRRGQQVLVEVARGTDHASLWAVGGDRIAANRAWITKALPGARHTTCPSDGST</sequence>
<keyword evidence="2" id="KW-1133">Transmembrane helix</keyword>
<evidence type="ECO:0000256" key="2">
    <source>
        <dbReference type="SAM" id="Phobius"/>
    </source>
</evidence>
<reference evidence="3" key="1">
    <citation type="submission" date="2024-01" db="EMBL/GenBank/DDBJ databases">
        <title>First draft genome sequence data of TA4-1, the type strain of Gram-positive actinobacterium Streptomyces chiangmaiensis.</title>
        <authorList>
            <person name="Yasawong M."/>
            <person name="Nantapong N."/>
        </authorList>
    </citation>
    <scope>NUCLEOTIDE SEQUENCE</scope>
    <source>
        <strain evidence="3">TA4-1</strain>
    </source>
</reference>
<proteinExistence type="predicted"/>
<dbReference type="RefSeq" id="WP_329510024.1">
    <property type="nucleotide sequence ID" value="NZ_BAAAYZ010000252.1"/>
</dbReference>